<proteinExistence type="predicted"/>
<keyword evidence="5" id="KW-1185">Reference proteome</keyword>
<dbReference type="RefSeq" id="WP_133277125.1">
    <property type="nucleotide sequence ID" value="NZ_CP037933.1"/>
</dbReference>
<organism evidence="4 5">
    <name type="scientific">Flavobacterium nackdongense</name>
    <dbReference type="NCBI Taxonomy" id="2547394"/>
    <lineage>
        <taxon>Bacteria</taxon>
        <taxon>Pseudomonadati</taxon>
        <taxon>Bacteroidota</taxon>
        <taxon>Flavobacteriia</taxon>
        <taxon>Flavobacteriales</taxon>
        <taxon>Flavobacteriaceae</taxon>
        <taxon>Flavobacterium</taxon>
    </lineage>
</organism>
<feature type="domain" description="Glycosyltransferase 2-like" evidence="2">
    <location>
        <begin position="4"/>
        <end position="109"/>
    </location>
</feature>
<dbReference type="KEGG" id="fnk:E1750_12630"/>
<evidence type="ECO:0000259" key="3">
    <source>
        <dbReference type="Pfam" id="PF02709"/>
    </source>
</evidence>
<dbReference type="Pfam" id="PF00535">
    <property type="entry name" value="Glycos_transf_2"/>
    <property type="match status" value="1"/>
</dbReference>
<dbReference type="SUPFAM" id="SSF53448">
    <property type="entry name" value="Nucleotide-diphospho-sugar transferases"/>
    <property type="match status" value="1"/>
</dbReference>
<dbReference type="InterPro" id="IPR001173">
    <property type="entry name" value="Glyco_trans_2-like"/>
</dbReference>
<dbReference type="InterPro" id="IPR027791">
    <property type="entry name" value="Galactosyl_T_C"/>
</dbReference>
<dbReference type="Gene3D" id="3.90.550.10">
    <property type="entry name" value="Spore Coat Polysaccharide Biosynthesis Protein SpsA, Chain A"/>
    <property type="match status" value="1"/>
</dbReference>
<reference evidence="5" key="1">
    <citation type="submission" date="2019-03" db="EMBL/GenBank/DDBJ databases">
        <title>Flavobacterium sp.</title>
        <authorList>
            <person name="Kim H."/>
        </authorList>
    </citation>
    <scope>NUCLEOTIDE SEQUENCE [LARGE SCALE GENOMIC DNA]</scope>
    <source>
        <strain evidence="5">GS13</strain>
    </source>
</reference>
<evidence type="ECO:0000256" key="1">
    <source>
        <dbReference type="ARBA" id="ARBA00022679"/>
    </source>
</evidence>
<dbReference type="InterPro" id="IPR029044">
    <property type="entry name" value="Nucleotide-diphossugar_trans"/>
</dbReference>
<evidence type="ECO:0000313" key="5">
    <source>
        <dbReference type="Proteomes" id="UP000291124"/>
    </source>
</evidence>
<name>A0A4P6YBM7_9FLAO</name>
<dbReference type="GO" id="GO:0016758">
    <property type="term" value="F:hexosyltransferase activity"/>
    <property type="evidence" value="ECO:0007669"/>
    <property type="project" value="UniProtKB-ARBA"/>
</dbReference>
<accession>A0A4P6YBM7</accession>
<dbReference type="AlphaFoldDB" id="A0A4P6YBM7"/>
<dbReference type="Proteomes" id="UP000291124">
    <property type="component" value="Chromosome"/>
</dbReference>
<dbReference type="EMBL" id="CP037933">
    <property type="protein sequence ID" value="QBN19608.1"/>
    <property type="molecule type" value="Genomic_DNA"/>
</dbReference>
<dbReference type="OrthoDB" id="9801954at2"/>
<evidence type="ECO:0000259" key="2">
    <source>
        <dbReference type="Pfam" id="PF00535"/>
    </source>
</evidence>
<sequence>MFLSVIIPTYNRYDLLRKCLDNLEPDFQTIDAKSYEIIVSDDSKINEETEKLKKEYPFVSFVAGPQKGPASNRNNGAKYAKGDWLVFIDDDCLPDQDLLLSYFKEINKGIYQGIEGYINADRLQERFDEISPLNLTGGCFWSCNIAVDKEVFTKLNGFDEGFPFAALEDTDFYERLKTVANTTFLASAKVIHPWRKVTNWVSYKKWVGSHQYAIKKANIPKNLKYRIKRLNLFIGLVFKHGKELIKYRFKGFYYYLEVLYYNFLMIFC</sequence>
<dbReference type="Pfam" id="PF02709">
    <property type="entry name" value="Glyco_transf_7C"/>
    <property type="match status" value="1"/>
</dbReference>
<feature type="domain" description="Galactosyltransferase C-terminal" evidence="3">
    <location>
        <begin position="140"/>
        <end position="178"/>
    </location>
</feature>
<keyword evidence="1 4" id="KW-0808">Transferase</keyword>
<evidence type="ECO:0000313" key="4">
    <source>
        <dbReference type="EMBL" id="QBN19608.1"/>
    </source>
</evidence>
<protein>
    <submittedName>
        <fullName evidence="4">Glycosyltransferase</fullName>
    </submittedName>
</protein>
<gene>
    <name evidence="4" type="ORF">E1750_12630</name>
</gene>
<dbReference type="PANTHER" id="PTHR22916">
    <property type="entry name" value="GLYCOSYLTRANSFERASE"/>
    <property type="match status" value="1"/>
</dbReference>